<dbReference type="RefSeq" id="WP_263253182.1">
    <property type="nucleotide sequence ID" value="NZ_BAABLT010000039.1"/>
</dbReference>
<reference evidence="4" key="1">
    <citation type="journal article" date="2019" name="Int. J. Syst. Evol. Microbiol.">
        <title>The Global Catalogue of Microorganisms (GCM) 10K type strain sequencing project: providing services to taxonomists for standard genome sequencing and annotation.</title>
        <authorList>
            <consortium name="The Broad Institute Genomics Platform"/>
            <consortium name="The Broad Institute Genome Sequencing Center for Infectious Disease"/>
            <person name="Wu L."/>
            <person name="Ma J."/>
        </authorList>
    </citation>
    <scope>NUCLEOTIDE SEQUENCE [LARGE SCALE GENOMIC DNA]</scope>
    <source>
        <strain evidence="4">CCUG 56401</strain>
    </source>
</reference>
<proteinExistence type="inferred from homology"/>
<organism evidence="3 4">
    <name type="scientific">Saccharopolyspora rosea</name>
    <dbReference type="NCBI Taxonomy" id="524884"/>
    <lineage>
        <taxon>Bacteria</taxon>
        <taxon>Bacillati</taxon>
        <taxon>Actinomycetota</taxon>
        <taxon>Actinomycetes</taxon>
        <taxon>Pseudonocardiales</taxon>
        <taxon>Pseudonocardiaceae</taxon>
        <taxon>Saccharopolyspora</taxon>
    </lineage>
</organism>
<evidence type="ECO:0000313" key="4">
    <source>
        <dbReference type="Proteomes" id="UP001597018"/>
    </source>
</evidence>
<dbReference type="PRINTS" id="PR00080">
    <property type="entry name" value="SDRFAMILY"/>
</dbReference>
<gene>
    <name evidence="3" type="ORF">ACFQ16_28350</name>
</gene>
<dbReference type="PANTHER" id="PTHR43639:SF1">
    <property type="entry name" value="SHORT-CHAIN DEHYDROGENASE_REDUCTASE FAMILY PROTEIN"/>
    <property type="match status" value="1"/>
</dbReference>
<comment type="similarity">
    <text evidence="1">Belongs to the short-chain dehydrogenases/reductases (SDR) family.</text>
</comment>
<comment type="caution">
    <text evidence="3">The sequence shown here is derived from an EMBL/GenBank/DDBJ whole genome shotgun (WGS) entry which is preliminary data.</text>
</comment>
<dbReference type="InterPro" id="IPR002347">
    <property type="entry name" value="SDR_fam"/>
</dbReference>
<dbReference type="Proteomes" id="UP001597018">
    <property type="component" value="Unassembled WGS sequence"/>
</dbReference>
<evidence type="ECO:0000256" key="1">
    <source>
        <dbReference type="ARBA" id="ARBA00006484"/>
    </source>
</evidence>
<name>A0ABW3G0F0_9PSEU</name>
<dbReference type="GO" id="GO:0016491">
    <property type="term" value="F:oxidoreductase activity"/>
    <property type="evidence" value="ECO:0007669"/>
    <property type="project" value="UniProtKB-KW"/>
</dbReference>
<dbReference type="EC" id="1.1.1.-" evidence="3"/>
<dbReference type="SUPFAM" id="SSF51735">
    <property type="entry name" value="NAD(P)-binding Rossmann-fold domains"/>
    <property type="match status" value="1"/>
</dbReference>
<evidence type="ECO:0000256" key="2">
    <source>
        <dbReference type="ARBA" id="ARBA00023002"/>
    </source>
</evidence>
<accession>A0ABW3G0F0</accession>
<dbReference type="PANTHER" id="PTHR43639">
    <property type="entry name" value="OXIDOREDUCTASE, SHORT-CHAIN DEHYDROGENASE/REDUCTASE FAMILY (AFU_ORTHOLOGUE AFUA_5G02870)"/>
    <property type="match status" value="1"/>
</dbReference>
<sequence length="256" mass="26841">MRDATLPDLTGRGVLVTGASGQVGRGIALRFAAAGAVVAAHGNDHGHDVESLVEHIRAQGGSAVAVLADLRDEAGCRHAVETAAAWLGSLDVLVNAAGVQPVQDLGSMTDGMWREVVDTNLTSVFRCTRFAAELMPRPGGSIVHIGSIEGTQPAPGHAHYCSSKAAVIMHARAAALEYGRFGIRVNSVSPGLIERPGLDRSWPEGVGRWRRAAPLRRLGRGEDVGDACVFLASPMASWITGHDLRVDGGVSAHPTW</sequence>
<dbReference type="InterPro" id="IPR036291">
    <property type="entry name" value="NAD(P)-bd_dom_sf"/>
</dbReference>
<protein>
    <submittedName>
        <fullName evidence="3">SDR family NAD(P)-dependent oxidoreductase</fullName>
        <ecNumber evidence="3">1.1.1.-</ecNumber>
    </submittedName>
</protein>
<keyword evidence="4" id="KW-1185">Reference proteome</keyword>
<dbReference type="EMBL" id="JBHTIW010000039">
    <property type="protein sequence ID" value="MFD0923674.1"/>
    <property type="molecule type" value="Genomic_DNA"/>
</dbReference>
<evidence type="ECO:0000313" key="3">
    <source>
        <dbReference type="EMBL" id="MFD0923674.1"/>
    </source>
</evidence>
<keyword evidence="2 3" id="KW-0560">Oxidoreductase</keyword>
<dbReference type="PRINTS" id="PR00081">
    <property type="entry name" value="GDHRDH"/>
</dbReference>
<dbReference type="CDD" id="cd05233">
    <property type="entry name" value="SDR_c"/>
    <property type="match status" value="1"/>
</dbReference>
<dbReference type="Pfam" id="PF13561">
    <property type="entry name" value="adh_short_C2"/>
    <property type="match status" value="1"/>
</dbReference>
<dbReference type="Gene3D" id="3.40.50.720">
    <property type="entry name" value="NAD(P)-binding Rossmann-like Domain"/>
    <property type="match status" value="1"/>
</dbReference>